<reference evidence="1 2" key="1">
    <citation type="submission" date="2024-03" db="EMBL/GenBank/DDBJ databases">
        <authorList>
            <consortium name="ELIXIR-Norway"/>
            <consortium name="Elixir Norway"/>
        </authorList>
    </citation>
    <scope>NUCLEOTIDE SEQUENCE [LARGE SCALE GENOMIC DNA]</scope>
</reference>
<accession>A0ABP1A8T8</accession>
<sequence length="211" mass="24421">MAFFLEHFSMELRRESAENLYEKLIDYKRRLLLTIRELALSFVSHNVSSDVGDDDADSQQVATLKEHFVGAPMFTFYSNLPLVMIKLCRLCIQDTELLFVFGCSSHALHNLCMDLVKEFPVVKLIIKQIVFLVKSVRKTHLIQQLFDKICKEKYGITFVLILFTKTRCGTVRDAAKRLNRVRTTMCQLPIEIMSNDLDVDLPNDLRDLILT</sequence>
<dbReference type="EMBL" id="OZ023702">
    <property type="protein sequence ID" value="CAK9858898.1"/>
    <property type="molecule type" value="Genomic_DNA"/>
</dbReference>
<organism evidence="1 2">
    <name type="scientific">Sphagnum jensenii</name>
    <dbReference type="NCBI Taxonomy" id="128206"/>
    <lineage>
        <taxon>Eukaryota</taxon>
        <taxon>Viridiplantae</taxon>
        <taxon>Streptophyta</taxon>
        <taxon>Embryophyta</taxon>
        <taxon>Bryophyta</taxon>
        <taxon>Sphagnophytina</taxon>
        <taxon>Sphagnopsida</taxon>
        <taxon>Sphagnales</taxon>
        <taxon>Sphagnaceae</taxon>
        <taxon>Sphagnum</taxon>
    </lineage>
</organism>
<evidence type="ECO:0000313" key="1">
    <source>
        <dbReference type="EMBL" id="CAK9858898.1"/>
    </source>
</evidence>
<gene>
    <name evidence="1" type="ORF">CSSPJE1EN2_LOCUS1893</name>
</gene>
<evidence type="ECO:0000313" key="2">
    <source>
        <dbReference type="Proteomes" id="UP001497522"/>
    </source>
</evidence>
<name>A0ABP1A8T8_9BRYO</name>
<protein>
    <submittedName>
        <fullName evidence="1">Uncharacterized protein</fullName>
    </submittedName>
</protein>
<proteinExistence type="predicted"/>
<keyword evidence="2" id="KW-1185">Reference proteome</keyword>
<dbReference type="Proteomes" id="UP001497522">
    <property type="component" value="Chromosome 1"/>
</dbReference>